<dbReference type="STRING" id="1306519.BIW12_12005"/>
<reference evidence="1 2" key="1">
    <citation type="submission" date="2016-10" db="EMBL/GenBank/DDBJ databases">
        <title>Complete Genome Sequence of Flavobacterium sp. PK15.</title>
        <authorList>
            <person name="Ekwe A."/>
            <person name="Kim S.B."/>
        </authorList>
    </citation>
    <scope>NUCLEOTIDE SEQUENCE [LARGE SCALE GENOMIC DNA]</scope>
    <source>
        <strain evidence="1 2">PK15</strain>
    </source>
</reference>
<accession>A0A1D9PC39</accession>
<evidence type="ECO:0000313" key="2">
    <source>
        <dbReference type="Proteomes" id="UP000178198"/>
    </source>
</evidence>
<sequence>METIIKQQQNLNFRAVTISDMNAIVKLYQEQKTTLDSALTKQFGLPFYVAELDSKIVGYSCATKNIPNNYQINTYIDSPFSNDYVNETLAQESAIFFKNEWQNGHYKNLSTAINQLVNWLNNSNS</sequence>
<evidence type="ECO:0000313" key="1">
    <source>
        <dbReference type="EMBL" id="APA00093.1"/>
    </source>
</evidence>
<protein>
    <recommendedName>
        <fullName evidence="3">N-acetyltransferase domain-containing protein</fullName>
    </recommendedName>
</protein>
<dbReference type="OrthoDB" id="1357119at2"/>
<evidence type="ECO:0008006" key="3">
    <source>
        <dbReference type="Google" id="ProtNLM"/>
    </source>
</evidence>
<name>A0A1D9PC39_9FLAO</name>
<keyword evidence="2" id="KW-1185">Reference proteome</keyword>
<dbReference type="Proteomes" id="UP000178198">
    <property type="component" value="Chromosome"/>
</dbReference>
<organism evidence="1 2">
    <name type="scientific">Flavobacterium commune</name>
    <dbReference type="NCBI Taxonomy" id="1306519"/>
    <lineage>
        <taxon>Bacteria</taxon>
        <taxon>Pseudomonadati</taxon>
        <taxon>Bacteroidota</taxon>
        <taxon>Flavobacteriia</taxon>
        <taxon>Flavobacteriales</taxon>
        <taxon>Flavobacteriaceae</taxon>
        <taxon>Flavobacterium</taxon>
    </lineage>
</organism>
<dbReference type="SUPFAM" id="SSF55729">
    <property type="entry name" value="Acyl-CoA N-acyltransferases (Nat)"/>
    <property type="match status" value="1"/>
</dbReference>
<dbReference type="EMBL" id="CP017774">
    <property type="protein sequence ID" value="APA00093.1"/>
    <property type="molecule type" value="Genomic_DNA"/>
</dbReference>
<dbReference type="Gene3D" id="3.40.630.30">
    <property type="match status" value="1"/>
</dbReference>
<dbReference type="AlphaFoldDB" id="A0A1D9PC39"/>
<dbReference type="RefSeq" id="WP_071185333.1">
    <property type="nucleotide sequence ID" value="NZ_CP017774.1"/>
</dbReference>
<gene>
    <name evidence="1" type="ORF">BIW12_12005</name>
</gene>
<dbReference type="KEGG" id="fcm:BIW12_12005"/>
<dbReference type="InterPro" id="IPR016181">
    <property type="entry name" value="Acyl_CoA_acyltransferase"/>
</dbReference>
<proteinExistence type="predicted"/>